<evidence type="ECO:0000313" key="2">
    <source>
        <dbReference type="Proteomes" id="UP000606172"/>
    </source>
</evidence>
<proteinExistence type="predicted"/>
<organism evidence="1 2">
    <name type="scientific">Sinosporangium siamense</name>
    <dbReference type="NCBI Taxonomy" id="1367973"/>
    <lineage>
        <taxon>Bacteria</taxon>
        <taxon>Bacillati</taxon>
        <taxon>Actinomycetota</taxon>
        <taxon>Actinomycetes</taxon>
        <taxon>Streptosporangiales</taxon>
        <taxon>Streptosporangiaceae</taxon>
        <taxon>Sinosporangium</taxon>
    </lineage>
</organism>
<keyword evidence="2" id="KW-1185">Reference proteome</keyword>
<gene>
    <name evidence="1" type="ORF">Ssi02_49340</name>
</gene>
<evidence type="ECO:0000313" key="1">
    <source>
        <dbReference type="EMBL" id="GII94703.1"/>
    </source>
</evidence>
<dbReference type="Proteomes" id="UP000606172">
    <property type="component" value="Unassembled WGS sequence"/>
</dbReference>
<accession>A0A919RJC4</accession>
<sequence>MTALLHDGATAVAMAKELRTVLADHGIASDVHDGYGLALVSIWVGFVVWCDGERFWWRTGWNPRQYRPVYAWHPAMEPARAAHRIALHYADFRRRDAQAGGSVS</sequence>
<dbReference type="EMBL" id="BOOW01000030">
    <property type="protein sequence ID" value="GII94703.1"/>
    <property type="molecule type" value="Genomic_DNA"/>
</dbReference>
<dbReference type="AlphaFoldDB" id="A0A919RJC4"/>
<dbReference type="RefSeq" id="WP_204029450.1">
    <property type="nucleotide sequence ID" value="NZ_BOOW01000030.1"/>
</dbReference>
<reference evidence="1" key="1">
    <citation type="submission" date="2021-01" db="EMBL/GenBank/DDBJ databases">
        <title>Whole genome shotgun sequence of Sinosporangium siamense NBRC 109515.</title>
        <authorList>
            <person name="Komaki H."/>
            <person name="Tamura T."/>
        </authorList>
    </citation>
    <scope>NUCLEOTIDE SEQUENCE</scope>
    <source>
        <strain evidence="1">NBRC 109515</strain>
    </source>
</reference>
<name>A0A919RJC4_9ACTN</name>
<protein>
    <submittedName>
        <fullName evidence="1">Uncharacterized protein</fullName>
    </submittedName>
</protein>
<comment type="caution">
    <text evidence="1">The sequence shown here is derived from an EMBL/GenBank/DDBJ whole genome shotgun (WGS) entry which is preliminary data.</text>
</comment>